<evidence type="ECO:0000313" key="3">
    <source>
        <dbReference type="EMBL" id="PHQ14677.1"/>
    </source>
</evidence>
<dbReference type="Pfam" id="PF07589">
    <property type="entry name" value="PEP-CTERM"/>
    <property type="match status" value="1"/>
</dbReference>
<dbReference type="NCBIfam" id="TIGR02595">
    <property type="entry name" value="PEP_CTERM"/>
    <property type="match status" value="1"/>
</dbReference>
<gene>
    <name evidence="3" type="ORF">CLH61_13020</name>
</gene>
<organism evidence="3 4">
    <name type="scientific">Marinobacter profundi</name>
    <dbReference type="NCBI Taxonomy" id="2666256"/>
    <lineage>
        <taxon>Bacteria</taxon>
        <taxon>Pseudomonadati</taxon>
        <taxon>Pseudomonadota</taxon>
        <taxon>Gammaproteobacteria</taxon>
        <taxon>Pseudomonadales</taxon>
        <taxon>Marinobacteraceae</taxon>
        <taxon>Marinobacter</taxon>
    </lineage>
</organism>
<accession>A0A2G1UJM2</accession>
<protein>
    <recommendedName>
        <fullName evidence="2">Ice-binding protein C-terminal domain-containing protein</fullName>
    </recommendedName>
</protein>
<feature type="signal peptide" evidence="1">
    <location>
        <begin position="1"/>
        <end position="24"/>
    </location>
</feature>
<evidence type="ECO:0000313" key="4">
    <source>
        <dbReference type="Proteomes" id="UP000231409"/>
    </source>
</evidence>
<reference evidence="3 4" key="1">
    <citation type="submission" date="2017-09" db="EMBL/GenBank/DDBJ databases">
        <title>The draft genome sequences of Marinobacter sp. PWS21.</title>
        <authorList>
            <person name="Cao J."/>
        </authorList>
    </citation>
    <scope>NUCLEOTIDE SEQUENCE [LARGE SCALE GENOMIC DNA]</scope>
    <source>
        <strain evidence="3 4">PWS21</strain>
    </source>
</reference>
<sequence>MKMKNLLLSMGAAAALGISGTAFAYSVGSTDVGGLDDYVDQTGVLSGEQAETDWVSGVLGFDVTLTSKSDPAVFQVTDEDPNVIAIELLTSPGWYLVKDAQTTILFLNNPSLDWAVFSLLDYFGTHKLEELQLSHVTEFNGGTVTVPEPGTLALLGLGLIGLGLQRRKKQAS</sequence>
<evidence type="ECO:0000256" key="1">
    <source>
        <dbReference type="SAM" id="SignalP"/>
    </source>
</evidence>
<feature type="domain" description="Ice-binding protein C-terminal" evidence="2">
    <location>
        <begin position="145"/>
        <end position="167"/>
    </location>
</feature>
<dbReference type="EMBL" id="NTFH01000009">
    <property type="protein sequence ID" value="PHQ14677.1"/>
    <property type="molecule type" value="Genomic_DNA"/>
</dbReference>
<dbReference type="InterPro" id="IPR013424">
    <property type="entry name" value="Ice-binding_C"/>
</dbReference>
<proteinExistence type="predicted"/>
<dbReference type="Proteomes" id="UP000231409">
    <property type="component" value="Unassembled WGS sequence"/>
</dbReference>
<keyword evidence="1" id="KW-0732">Signal</keyword>
<dbReference type="AlphaFoldDB" id="A0A2G1UJM2"/>
<evidence type="ECO:0000259" key="2">
    <source>
        <dbReference type="Pfam" id="PF07589"/>
    </source>
</evidence>
<keyword evidence="4" id="KW-1185">Reference proteome</keyword>
<comment type="caution">
    <text evidence="3">The sequence shown here is derived from an EMBL/GenBank/DDBJ whole genome shotgun (WGS) entry which is preliminary data.</text>
</comment>
<feature type="chain" id="PRO_5013753531" description="Ice-binding protein C-terminal domain-containing protein" evidence="1">
    <location>
        <begin position="25"/>
        <end position="172"/>
    </location>
</feature>
<name>A0A2G1UJM2_9GAMM</name>